<sequence>MWMLLSASLVEEEERIVKGDDVVVELDATSKTCTWEVTSSYNVLVTIYKVGQGLGQVLKKLRSHILDVTNAVFINCSIKQAKDGFRDA</sequence>
<name>A0AA86T6R2_9FABA</name>
<evidence type="ECO:0000313" key="1">
    <source>
        <dbReference type="EMBL" id="CAJ1969893.1"/>
    </source>
</evidence>
<dbReference type="Gramene" id="rna-AYBTSS11_LOCUS22500">
    <property type="protein sequence ID" value="CAJ1969893.1"/>
    <property type="gene ID" value="gene-AYBTSS11_LOCUS22500"/>
</dbReference>
<dbReference type="AlphaFoldDB" id="A0AA86T6R2"/>
<reference evidence="1" key="1">
    <citation type="submission" date="2023-10" db="EMBL/GenBank/DDBJ databases">
        <authorList>
            <person name="Domelevo Entfellner J.-B."/>
        </authorList>
    </citation>
    <scope>NUCLEOTIDE SEQUENCE</scope>
</reference>
<accession>A0AA86T6R2</accession>
<dbReference type="Proteomes" id="UP001189624">
    <property type="component" value="Chromosome 7"/>
</dbReference>
<dbReference type="EMBL" id="OY731404">
    <property type="protein sequence ID" value="CAJ1969893.1"/>
    <property type="molecule type" value="Genomic_DNA"/>
</dbReference>
<protein>
    <submittedName>
        <fullName evidence="1">Uncharacterized protein</fullName>
    </submittedName>
</protein>
<organism evidence="1 2">
    <name type="scientific">Sphenostylis stenocarpa</name>
    <dbReference type="NCBI Taxonomy" id="92480"/>
    <lineage>
        <taxon>Eukaryota</taxon>
        <taxon>Viridiplantae</taxon>
        <taxon>Streptophyta</taxon>
        <taxon>Embryophyta</taxon>
        <taxon>Tracheophyta</taxon>
        <taxon>Spermatophyta</taxon>
        <taxon>Magnoliopsida</taxon>
        <taxon>eudicotyledons</taxon>
        <taxon>Gunneridae</taxon>
        <taxon>Pentapetalae</taxon>
        <taxon>rosids</taxon>
        <taxon>fabids</taxon>
        <taxon>Fabales</taxon>
        <taxon>Fabaceae</taxon>
        <taxon>Papilionoideae</taxon>
        <taxon>50 kb inversion clade</taxon>
        <taxon>NPAAA clade</taxon>
        <taxon>indigoferoid/millettioid clade</taxon>
        <taxon>Phaseoleae</taxon>
        <taxon>Sphenostylis</taxon>
    </lineage>
</organism>
<gene>
    <name evidence="1" type="ORF">AYBTSS11_LOCUS22500</name>
</gene>
<keyword evidence="2" id="KW-1185">Reference proteome</keyword>
<proteinExistence type="predicted"/>
<evidence type="ECO:0000313" key="2">
    <source>
        <dbReference type="Proteomes" id="UP001189624"/>
    </source>
</evidence>